<keyword evidence="3 6" id="KW-0378">Hydrolase</keyword>
<dbReference type="Gene3D" id="1.10.1370.20">
    <property type="entry name" value="Oligoendopeptidase f, C-terminal domain"/>
    <property type="match status" value="1"/>
</dbReference>
<sequence>MALPNRKDVASELTWDLTPLYPNDEAWAKDLTVLKQLVTDLAADFDGHLTTTAQILAGLTALEKVEQKASLIEHYAFLHQASDMTDPHYDHLLKQAEQTLAFKNAKLAFFDIQVSQNSTAILDEVATKEPRFASVIRHLKAKQKYLLEPKTEAALALLGPTLNAPEKIYTTTRAADMDFEDFVVDKTTYPMSFVLYENTYQYHPNYKVRQKAFESFSKTLKKYQDTVAATYYTQVAKEKTLATLRGFDSVFDYLLADQEVTHEMFDRQIDLILDKLGPVMQKYAKLIGKTHGLKQMNFADLQIDLDPEFAPKVSLNEAPNYIKQAVSLLGDNYAKMVMRSFDERWVDFAVNAGKETGGFETDPYGVHPYILMSWTDELADVYTLIHELGHAGQALLTSQNNSILGSDPSMYLIEAPSTFNELLLTHSLEQSTTDPRMQRFAYTKMLTNTFYHNFVTHLLEAAFQREVYQIIDAGGSFDGAKLCELKQKVLKRFWGDAVVIDERAALTWMRQSHYYMGLYSYTYSAGLTIATQAYLKLVADPKPQVAAWLEFLKLGDQKTPVDAAKVAGVDISTAAPLENTIAFLDETVEKIKALTNQLENN</sequence>
<dbReference type="InterPro" id="IPR004438">
    <property type="entry name" value="Peptidase_M3B"/>
</dbReference>
<comment type="caution">
    <text evidence="9">The sequence shown here is derived from an EMBL/GenBank/DDBJ whole genome shotgun (WGS) entry which is preliminary data.</text>
</comment>
<keyword evidence="2 6" id="KW-0479">Metal-binding</keyword>
<dbReference type="Pfam" id="PF01432">
    <property type="entry name" value="Peptidase_M3"/>
    <property type="match status" value="1"/>
</dbReference>
<dbReference type="EC" id="3.4.24.-" evidence="6"/>
<dbReference type="GO" id="GO:0006508">
    <property type="term" value="P:proteolysis"/>
    <property type="evidence" value="ECO:0007669"/>
    <property type="project" value="UniProtKB-KW"/>
</dbReference>
<evidence type="ECO:0000256" key="1">
    <source>
        <dbReference type="ARBA" id="ARBA00022670"/>
    </source>
</evidence>
<comment type="function">
    <text evidence="6">Has oligopeptidase activity and degrades a variety of small bioactive peptides.</text>
</comment>
<dbReference type="NCBIfam" id="TIGR00181">
    <property type="entry name" value="pepF"/>
    <property type="match status" value="1"/>
</dbReference>
<dbReference type="InterPro" id="IPR042088">
    <property type="entry name" value="OligoPept_F_C"/>
</dbReference>
<dbReference type="GO" id="GO:0004222">
    <property type="term" value="F:metalloendopeptidase activity"/>
    <property type="evidence" value="ECO:0007669"/>
    <property type="project" value="UniProtKB-UniRule"/>
</dbReference>
<evidence type="ECO:0000259" key="8">
    <source>
        <dbReference type="Pfam" id="PF08439"/>
    </source>
</evidence>
<proteinExistence type="inferred from homology"/>
<evidence type="ECO:0000259" key="7">
    <source>
        <dbReference type="Pfam" id="PF01432"/>
    </source>
</evidence>
<dbReference type="PANTHER" id="PTHR11804:SF45">
    <property type="entry name" value="SIMILAR TO OLIGOENDOPEPTIDASE"/>
    <property type="match status" value="1"/>
</dbReference>
<comment type="similarity">
    <text evidence="6">Belongs to the peptidase M3B family.</text>
</comment>
<evidence type="ECO:0000256" key="6">
    <source>
        <dbReference type="RuleBase" id="RU368091"/>
    </source>
</evidence>
<name>A0A0R2BKG6_9LACO</name>
<feature type="domain" description="Oligopeptidase F N-terminal" evidence="8">
    <location>
        <begin position="132"/>
        <end position="179"/>
    </location>
</feature>
<dbReference type="Pfam" id="PF08439">
    <property type="entry name" value="Peptidase_M3_N"/>
    <property type="match status" value="1"/>
</dbReference>
<evidence type="ECO:0000256" key="5">
    <source>
        <dbReference type="ARBA" id="ARBA00023049"/>
    </source>
</evidence>
<comment type="cofactor">
    <cofactor evidence="6">
        <name>Zn(2+)</name>
        <dbReference type="ChEBI" id="CHEBI:29105"/>
    </cofactor>
    <text evidence="6">Binds 1 zinc ion.</text>
</comment>
<dbReference type="SUPFAM" id="SSF55486">
    <property type="entry name" value="Metalloproteases ('zincins'), catalytic domain"/>
    <property type="match status" value="1"/>
</dbReference>
<protein>
    <recommendedName>
        <fullName evidence="6">Oligopeptidase F</fullName>
        <ecNumber evidence="6">3.4.24.-</ecNumber>
    </recommendedName>
</protein>
<reference evidence="9 10" key="1">
    <citation type="journal article" date="2015" name="Genome Announc.">
        <title>Expanding the biotechnology potential of lactobacilli through comparative genomics of 213 strains and associated genera.</title>
        <authorList>
            <person name="Sun Z."/>
            <person name="Harris H.M."/>
            <person name="McCann A."/>
            <person name="Guo C."/>
            <person name="Argimon S."/>
            <person name="Zhang W."/>
            <person name="Yang X."/>
            <person name="Jeffery I.B."/>
            <person name="Cooney J.C."/>
            <person name="Kagawa T.F."/>
            <person name="Liu W."/>
            <person name="Song Y."/>
            <person name="Salvetti E."/>
            <person name="Wrobel A."/>
            <person name="Rasinkangas P."/>
            <person name="Parkhill J."/>
            <person name="Rea M.C."/>
            <person name="O'Sullivan O."/>
            <person name="Ritari J."/>
            <person name="Douillard F.P."/>
            <person name="Paul Ross R."/>
            <person name="Yang R."/>
            <person name="Briner A.E."/>
            <person name="Felis G.E."/>
            <person name="de Vos W.M."/>
            <person name="Barrangou R."/>
            <person name="Klaenhammer T.R."/>
            <person name="Caufield P.W."/>
            <person name="Cui Y."/>
            <person name="Zhang H."/>
            <person name="O'Toole P.W."/>
        </authorList>
    </citation>
    <scope>NUCLEOTIDE SEQUENCE [LARGE SCALE GENOMIC DNA]</scope>
    <source>
        <strain evidence="9 10">DSM 20452</strain>
    </source>
</reference>
<accession>A0A0R2BKG6</accession>
<dbReference type="Proteomes" id="UP000051612">
    <property type="component" value="Unassembled WGS sequence"/>
</dbReference>
<dbReference type="PANTHER" id="PTHR11804">
    <property type="entry name" value="PROTEASE M3 THIMET OLIGOPEPTIDASE-RELATED"/>
    <property type="match status" value="1"/>
</dbReference>
<keyword evidence="5 6" id="KW-0482">Metalloprotease</keyword>
<dbReference type="InterPro" id="IPR034009">
    <property type="entry name" value="M3B_PepF_4"/>
</dbReference>
<evidence type="ECO:0000256" key="2">
    <source>
        <dbReference type="ARBA" id="ARBA00022723"/>
    </source>
</evidence>
<dbReference type="AlphaFoldDB" id="A0A0R2BKG6"/>
<keyword evidence="4 6" id="KW-0862">Zinc</keyword>
<dbReference type="Gene3D" id="1.20.140.70">
    <property type="entry name" value="Oligopeptidase f, N-terminal domain"/>
    <property type="match status" value="1"/>
</dbReference>
<evidence type="ECO:0000256" key="4">
    <source>
        <dbReference type="ARBA" id="ARBA00022833"/>
    </source>
</evidence>
<dbReference type="InterPro" id="IPR045090">
    <property type="entry name" value="Pept_M3A_M3B"/>
</dbReference>
<dbReference type="EMBL" id="AYYN01000052">
    <property type="protein sequence ID" value="KRM75987.1"/>
    <property type="molecule type" value="Genomic_DNA"/>
</dbReference>
<evidence type="ECO:0000313" key="9">
    <source>
        <dbReference type="EMBL" id="KRM75987.1"/>
    </source>
</evidence>
<dbReference type="RefSeq" id="WP_056958826.1">
    <property type="nucleotide sequence ID" value="NZ_AYYN01000052.1"/>
</dbReference>
<feature type="domain" description="Peptidase M3A/M3B catalytic" evidence="7">
    <location>
        <begin position="200"/>
        <end position="581"/>
    </location>
</feature>
<dbReference type="GO" id="GO:0006518">
    <property type="term" value="P:peptide metabolic process"/>
    <property type="evidence" value="ECO:0007669"/>
    <property type="project" value="TreeGrafter"/>
</dbReference>
<dbReference type="InterPro" id="IPR001567">
    <property type="entry name" value="Pept_M3A_M3B_dom"/>
</dbReference>
<evidence type="ECO:0000313" key="10">
    <source>
        <dbReference type="Proteomes" id="UP000051612"/>
    </source>
</evidence>
<gene>
    <name evidence="9" type="ORF">FC48_GL001994</name>
</gene>
<dbReference type="PATRIC" id="fig|1423772.3.peg.2130"/>
<keyword evidence="1 6" id="KW-0645">Protease</keyword>
<organism evidence="9 10">
    <name type="scientific">Ligilactobacillus murinus DSM 20452 = NBRC 14221</name>
    <dbReference type="NCBI Taxonomy" id="1423772"/>
    <lineage>
        <taxon>Bacteria</taxon>
        <taxon>Bacillati</taxon>
        <taxon>Bacillota</taxon>
        <taxon>Bacilli</taxon>
        <taxon>Lactobacillales</taxon>
        <taxon>Lactobacillaceae</taxon>
        <taxon>Ligilactobacillus</taxon>
    </lineage>
</organism>
<dbReference type="CDD" id="cd09609">
    <property type="entry name" value="M3B_PepF"/>
    <property type="match status" value="1"/>
</dbReference>
<dbReference type="GO" id="GO:0046872">
    <property type="term" value="F:metal ion binding"/>
    <property type="evidence" value="ECO:0007669"/>
    <property type="project" value="UniProtKB-UniRule"/>
</dbReference>
<evidence type="ECO:0000256" key="3">
    <source>
        <dbReference type="ARBA" id="ARBA00022801"/>
    </source>
</evidence>
<dbReference type="InterPro" id="IPR013647">
    <property type="entry name" value="OligopepF_N_dom"/>
</dbReference>